<dbReference type="PROSITE" id="PS51725">
    <property type="entry name" value="ABM"/>
    <property type="match status" value="1"/>
</dbReference>
<dbReference type="SUPFAM" id="SSF54909">
    <property type="entry name" value="Dimeric alpha+beta barrel"/>
    <property type="match status" value="1"/>
</dbReference>
<keyword evidence="2" id="KW-0560">Oxidoreductase</keyword>
<evidence type="ECO:0000313" key="2">
    <source>
        <dbReference type="EMBL" id="SHN73316.1"/>
    </source>
</evidence>
<evidence type="ECO:0000313" key="3">
    <source>
        <dbReference type="Proteomes" id="UP000186469"/>
    </source>
</evidence>
<dbReference type="AlphaFoldDB" id="A0A1M7TRL9"/>
<keyword evidence="3" id="KW-1185">Reference proteome</keyword>
<dbReference type="InterPro" id="IPR050744">
    <property type="entry name" value="AI-2_Isomerase_LsrG"/>
</dbReference>
<dbReference type="GO" id="GO:0004497">
    <property type="term" value="F:monooxygenase activity"/>
    <property type="evidence" value="ECO:0007669"/>
    <property type="project" value="UniProtKB-KW"/>
</dbReference>
<dbReference type="Gene3D" id="3.30.70.100">
    <property type="match status" value="1"/>
</dbReference>
<dbReference type="PANTHER" id="PTHR33336">
    <property type="entry name" value="QUINOL MONOOXYGENASE YGIN-RELATED"/>
    <property type="match status" value="1"/>
</dbReference>
<dbReference type="STRING" id="1121455.SAMN02745728_02403"/>
<gene>
    <name evidence="2" type="ORF">SAMN02745728_02403</name>
</gene>
<dbReference type="InterPro" id="IPR011008">
    <property type="entry name" value="Dimeric_a/b-barrel"/>
</dbReference>
<reference evidence="2 3" key="1">
    <citation type="submission" date="2016-12" db="EMBL/GenBank/DDBJ databases">
        <authorList>
            <person name="Song W.-J."/>
            <person name="Kurnit D.M."/>
        </authorList>
    </citation>
    <scope>NUCLEOTIDE SEQUENCE [LARGE SCALE GENOMIC DNA]</scope>
    <source>
        <strain evidence="2 3">DSM 11393</strain>
    </source>
</reference>
<dbReference type="RefSeq" id="WP_072698059.1">
    <property type="nucleotide sequence ID" value="NZ_FRDI01000022.1"/>
</dbReference>
<dbReference type="Pfam" id="PF03992">
    <property type="entry name" value="ABM"/>
    <property type="match status" value="1"/>
</dbReference>
<keyword evidence="2" id="KW-0503">Monooxygenase</keyword>
<dbReference type="Proteomes" id="UP000186469">
    <property type="component" value="Unassembled WGS sequence"/>
</dbReference>
<name>A0A1M7TRL9_9BACT</name>
<proteinExistence type="predicted"/>
<evidence type="ECO:0000259" key="1">
    <source>
        <dbReference type="PROSITE" id="PS51725"/>
    </source>
</evidence>
<organism evidence="2 3">
    <name type="scientific">Desulfovibrio litoralis DSM 11393</name>
    <dbReference type="NCBI Taxonomy" id="1121455"/>
    <lineage>
        <taxon>Bacteria</taxon>
        <taxon>Pseudomonadati</taxon>
        <taxon>Thermodesulfobacteriota</taxon>
        <taxon>Desulfovibrionia</taxon>
        <taxon>Desulfovibrionales</taxon>
        <taxon>Desulfovibrionaceae</taxon>
        <taxon>Desulfovibrio</taxon>
    </lineage>
</organism>
<dbReference type="PANTHER" id="PTHR33336:SF15">
    <property type="entry name" value="ABM DOMAIN-CONTAINING PROTEIN"/>
    <property type="match status" value="1"/>
</dbReference>
<accession>A0A1M7TRL9</accession>
<dbReference type="InterPro" id="IPR007138">
    <property type="entry name" value="ABM_dom"/>
</dbReference>
<protein>
    <submittedName>
        <fullName evidence="2">Quinol monooxygenase YgiN</fullName>
    </submittedName>
</protein>
<feature type="domain" description="ABM" evidence="1">
    <location>
        <begin position="2"/>
        <end position="91"/>
    </location>
</feature>
<dbReference type="EMBL" id="FRDI01000022">
    <property type="protein sequence ID" value="SHN73316.1"/>
    <property type="molecule type" value="Genomic_DNA"/>
</dbReference>
<sequence length="95" mass="10961">MILLVVKLKLQAGKKDEFFNIAKPLIEASQKEAGNIEYHLYEESNEPDTVAFIEKWKDQAALDYHEKTEHFINNINKLVALCAKPPIKNSFNMLQ</sequence>